<organism evidence="2 3">
    <name type="scientific">Paenibacillus artemisiicola</name>
    <dbReference type="NCBI Taxonomy" id="1172618"/>
    <lineage>
        <taxon>Bacteria</taxon>
        <taxon>Bacillati</taxon>
        <taxon>Bacillota</taxon>
        <taxon>Bacilli</taxon>
        <taxon>Bacillales</taxon>
        <taxon>Paenibacillaceae</taxon>
        <taxon>Paenibacillus</taxon>
    </lineage>
</organism>
<dbReference type="HAMAP" id="MF_00761">
    <property type="entry name" value="UPF0303"/>
    <property type="match status" value="1"/>
</dbReference>
<dbReference type="PANTHER" id="PTHR28255:SF1">
    <property type="entry name" value="UPF0303 PROTEIN YBR137W"/>
    <property type="match status" value="1"/>
</dbReference>
<dbReference type="Gene3D" id="3.30.450.150">
    <property type="entry name" value="Haem-degrading domain"/>
    <property type="match status" value="1"/>
</dbReference>
<evidence type="ECO:0000313" key="3">
    <source>
        <dbReference type="Proteomes" id="UP000670947"/>
    </source>
</evidence>
<dbReference type="Pfam" id="PF03928">
    <property type="entry name" value="HbpS-like"/>
    <property type="match status" value="1"/>
</dbReference>
<dbReference type="PANTHER" id="PTHR28255">
    <property type="match status" value="1"/>
</dbReference>
<proteinExistence type="inferred from homology"/>
<keyword evidence="3" id="KW-1185">Reference proteome</keyword>
<gene>
    <name evidence="2" type="ORF">I8J29_25120</name>
</gene>
<dbReference type="InterPro" id="IPR005624">
    <property type="entry name" value="PduO/GlcC-like"/>
</dbReference>
<dbReference type="NCBIfam" id="NF002696">
    <property type="entry name" value="PRK02487.1-5"/>
    <property type="match status" value="1"/>
</dbReference>
<dbReference type="SUPFAM" id="SSF143744">
    <property type="entry name" value="GlcG-like"/>
    <property type="match status" value="1"/>
</dbReference>
<accession>A0ABS3WGP9</accession>
<dbReference type="Proteomes" id="UP000670947">
    <property type="component" value="Unassembled WGS sequence"/>
</dbReference>
<comment type="similarity">
    <text evidence="1">Belongs to the UPF0303 family.</text>
</comment>
<evidence type="ECO:0000256" key="1">
    <source>
        <dbReference type="HAMAP-Rule" id="MF_00761"/>
    </source>
</evidence>
<protein>
    <recommendedName>
        <fullName evidence="1">UPF0303 protein I8J29_25120</fullName>
    </recommendedName>
</protein>
<comment type="caution">
    <text evidence="2">The sequence shown here is derived from an EMBL/GenBank/DDBJ whole genome shotgun (WGS) entry which is preliminary data.</text>
</comment>
<dbReference type="InterPro" id="IPR010371">
    <property type="entry name" value="YBR137W-like"/>
</dbReference>
<sequence>MKGSLNDAELLEALAREEAELQFDAFTNDTALRLGLELADRATASGQAVTIDIRRGSQQLFHYACPGTSADNDDWVARKARVAERFLCSSYRLEVELRASGRTIAERYFLDPSLYAPYNGAFPIRVRGAGAIGTIAVSGLTGDGDHRLVASVLSDYLAAGR</sequence>
<dbReference type="InterPro" id="IPR038084">
    <property type="entry name" value="PduO/GlcC-like_sf"/>
</dbReference>
<dbReference type="PIRSF" id="PIRSF008757">
    <property type="entry name" value="UCP008757"/>
    <property type="match status" value="1"/>
</dbReference>
<dbReference type="RefSeq" id="WP_208850167.1">
    <property type="nucleotide sequence ID" value="NZ_JAGGDJ010000034.1"/>
</dbReference>
<dbReference type="EMBL" id="JAGGDJ010000034">
    <property type="protein sequence ID" value="MBO7747473.1"/>
    <property type="molecule type" value="Genomic_DNA"/>
</dbReference>
<evidence type="ECO:0000313" key="2">
    <source>
        <dbReference type="EMBL" id="MBO7747473.1"/>
    </source>
</evidence>
<name>A0ABS3WGP9_9BACL</name>
<reference evidence="2 3" key="1">
    <citation type="submission" date="2021-03" db="EMBL/GenBank/DDBJ databases">
        <title>Paenibacillus artemisicola MWE-103 whole genome sequence.</title>
        <authorList>
            <person name="Ham Y.J."/>
        </authorList>
    </citation>
    <scope>NUCLEOTIDE SEQUENCE [LARGE SCALE GENOMIC DNA]</scope>
    <source>
        <strain evidence="2 3">MWE-103</strain>
    </source>
</reference>